<feature type="compositionally biased region" description="Polar residues" evidence="3">
    <location>
        <begin position="140"/>
        <end position="153"/>
    </location>
</feature>
<dbReference type="Gene3D" id="1.10.1240.40">
    <property type="entry name" value="ENT domain"/>
    <property type="match status" value="1"/>
</dbReference>
<name>A0AAV3QVP2_LITER</name>
<dbReference type="Proteomes" id="UP001454036">
    <property type="component" value="Unassembled WGS sequence"/>
</dbReference>
<dbReference type="SMART" id="SM01191">
    <property type="entry name" value="ENT"/>
    <property type="match status" value="1"/>
</dbReference>
<dbReference type="CDD" id="cd20404">
    <property type="entry name" value="Tudor_Agenet_AtEML-like"/>
    <property type="match status" value="1"/>
</dbReference>
<dbReference type="PANTHER" id="PTHR33432:SF27">
    <property type="entry name" value="PROTEIN EMSY-LIKE 3"/>
    <property type="match status" value="1"/>
</dbReference>
<dbReference type="GO" id="GO:0005634">
    <property type="term" value="C:nucleus"/>
    <property type="evidence" value="ECO:0007669"/>
    <property type="project" value="UniProtKB-SubCell"/>
</dbReference>
<feature type="domain" description="ENT" evidence="4">
    <location>
        <begin position="1"/>
        <end position="88"/>
    </location>
</feature>
<dbReference type="InterPro" id="IPR033485">
    <property type="entry name" value="EMSY-LIKE_plant"/>
</dbReference>
<proteinExistence type="predicted"/>
<gene>
    <name evidence="5" type="ORF">LIER_22305</name>
</gene>
<evidence type="ECO:0000256" key="2">
    <source>
        <dbReference type="ARBA" id="ARBA00023242"/>
    </source>
</evidence>
<reference evidence="5 6" key="1">
    <citation type="submission" date="2024-01" db="EMBL/GenBank/DDBJ databases">
        <title>The complete chloroplast genome sequence of Lithospermum erythrorhizon: insights into the phylogenetic relationship among Boraginaceae species and the maternal lineages of purple gromwells.</title>
        <authorList>
            <person name="Okada T."/>
            <person name="Watanabe K."/>
        </authorList>
    </citation>
    <scope>NUCLEOTIDE SEQUENCE [LARGE SCALE GENOMIC DNA]</scope>
</reference>
<comment type="caution">
    <text evidence="5">The sequence shown here is derived from an EMBL/GenBank/DDBJ whole genome shotgun (WGS) entry which is preliminary data.</text>
</comment>
<keyword evidence="6" id="KW-1185">Reference proteome</keyword>
<dbReference type="InterPro" id="IPR005491">
    <property type="entry name" value="ENT_dom"/>
</dbReference>
<keyword evidence="2" id="KW-0539">Nucleus</keyword>
<dbReference type="Pfam" id="PF03735">
    <property type="entry name" value="ENT"/>
    <property type="match status" value="1"/>
</dbReference>
<evidence type="ECO:0000313" key="6">
    <source>
        <dbReference type="Proteomes" id="UP001454036"/>
    </source>
</evidence>
<protein>
    <recommendedName>
        <fullName evidence="4">ENT domain-containing protein</fullName>
    </recommendedName>
</protein>
<feature type="compositionally biased region" description="Basic and acidic residues" evidence="3">
    <location>
        <begin position="129"/>
        <end position="139"/>
    </location>
</feature>
<dbReference type="InterPro" id="IPR036142">
    <property type="entry name" value="ENT_dom-like_sf"/>
</dbReference>
<dbReference type="EMBL" id="BAABME010006059">
    <property type="protein sequence ID" value="GAA0167351.1"/>
    <property type="molecule type" value="Genomic_DNA"/>
</dbReference>
<accession>A0AAV3QVP2</accession>
<dbReference type="AlphaFoldDB" id="A0AAV3QVP2"/>
<evidence type="ECO:0000313" key="5">
    <source>
        <dbReference type="EMBL" id="GAA0167351.1"/>
    </source>
</evidence>
<evidence type="ECO:0000256" key="3">
    <source>
        <dbReference type="SAM" id="MobiDB-lite"/>
    </source>
</evidence>
<dbReference type="SUPFAM" id="SSF158639">
    <property type="entry name" value="ENT-like"/>
    <property type="match status" value="1"/>
</dbReference>
<feature type="region of interest" description="Disordered" evidence="3">
    <location>
        <begin position="115"/>
        <end position="164"/>
    </location>
</feature>
<comment type="subcellular location">
    <subcellularLocation>
        <location evidence="1">Nucleus</location>
    </subcellularLocation>
</comment>
<sequence>MESQIHLLEQEAYLAVLCAFQAQSDAISWEKELLLTDLRKELRVSDNEHRDLLSKVNADDLIHRIREWRMAGCPMVSIHHHGNEQLQSPAISAFNKKQRTPQSVTVPYGSGLLSMPPEAVATTPQPYSDLKRGSKRDQHSFSSLNPVQYQPSHHGSIGTPLTTDVPERMQDSLIGKKVMTRWPKDNNFYEAVIAEYNPSDGRHAFVYDRYTPKETWEWVHLNEIAPADIRWIGEEPKMSRLGCGAGQSGLTTLPNGERGRDSARDLEILDTETLLQKIEKVLGSSHPDLHEIEKAKNILKEHEEALIDVIAKLADACGQ</sequence>
<evidence type="ECO:0000259" key="4">
    <source>
        <dbReference type="PROSITE" id="PS51138"/>
    </source>
</evidence>
<dbReference type="PROSITE" id="PS51138">
    <property type="entry name" value="ENT"/>
    <property type="match status" value="1"/>
</dbReference>
<dbReference type="PANTHER" id="PTHR33432">
    <property type="entry name" value="PROTEIN EMSY-LIKE 4"/>
    <property type="match status" value="1"/>
</dbReference>
<dbReference type="Gene3D" id="2.30.30.140">
    <property type="match status" value="1"/>
</dbReference>
<organism evidence="5 6">
    <name type="scientific">Lithospermum erythrorhizon</name>
    <name type="common">Purple gromwell</name>
    <name type="synonym">Lithospermum officinale var. erythrorhizon</name>
    <dbReference type="NCBI Taxonomy" id="34254"/>
    <lineage>
        <taxon>Eukaryota</taxon>
        <taxon>Viridiplantae</taxon>
        <taxon>Streptophyta</taxon>
        <taxon>Embryophyta</taxon>
        <taxon>Tracheophyta</taxon>
        <taxon>Spermatophyta</taxon>
        <taxon>Magnoliopsida</taxon>
        <taxon>eudicotyledons</taxon>
        <taxon>Gunneridae</taxon>
        <taxon>Pentapetalae</taxon>
        <taxon>asterids</taxon>
        <taxon>lamiids</taxon>
        <taxon>Boraginales</taxon>
        <taxon>Boraginaceae</taxon>
        <taxon>Boraginoideae</taxon>
        <taxon>Lithospermeae</taxon>
        <taxon>Lithospermum</taxon>
    </lineage>
</organism>
<dbReference type="SUPFAM" id="SSF63748">
    <property type="entry name" value="Tudor/PWWP/MBT"/>
    <property type="match status" value="1"/>
</dbReference>
<dbReference type="GO" id="GO:0050832">
    <property type="term" value="P:defense response to fungus"/>
    <property type="evidence" value="ECO:0007669"/>
    <property type="project" value="InterPro"/>
</dbReference>
<evidence type="ECO:0000256" key="1">
    <source>
        <dbReference type="ARBA" id="ARBA00004123"/>
    </source>
</evidence>